<evidence type="ECO:0000259" key="1">
    <source>
        <dbReference type="Pfam" id="PF13503"/>
    </source>
</evidence>
<protein>
    <submittedName>
        <fullName evidence="3">Uncharacterized protein DUF4123</fullName>
    </submittedName>
</protein>
<dbReference type="Proteomes" id="UP000239648">
    <property type="component" value="Unassembled WGS sequence"/>
</dbReference>
<dbReference type="Pfam" id="PF13503">
    <property type="entry name" value="DUF4123"/>
    <property type="match status" value="1"/>
</dbReference>
<dbReference type="EMBL" id="PTIT01000019">
    <property type="protein sequence ID" value="PPK50833.1"/>
    <property type="molecule type" value="Genomic_DNA"/>
</dbReference>
<evidence type="ECO:0000313" key="5">
    <source>
        <dbReference type="Proteomes" id="UP000239648"/>
    </source>
</evidence>
<keyword evidence="5" id="KW-1185">Reference proteome</keyword>
<dbReference type="EMBL" id="PTIU01000018">
    <property type="protein sequence ID" value="PPK54147.1"/>
    <property type="molecule type" value="Genomic_DNA"/>
</dbReference>
<dbReference type="InterPro" id="IPR025391">
    <property type="entry name" value="DUF4123"/>
</dbReference>
<evidence type="ECO:0000313" key="4">
    <source>
        <dbReference type="Proteomes" id="UP000239446"/>
    </source>
</evidence>
<dbReference type="RefSeq" id="WP_181049695.1">
    <property type="nucleotide sequence ID" value="NZ_PTIT01000019.1"/>
</dbReference>
<proteinExistence type="predicted"/>
<sequence length="294" mass="33881">MKSIDETVFINDALTFAKSGQLYRLIDPAHTPGRRLSGQALKRAELVRNPFFAETPSQKLYLQSLDSESIEEMKRELLRERNARASSLLGPVPFCGWLMSRYSCRTLATYLSKQLSQKSRRGNRALLRFYDPRVLQQLTRILEPWQLSALLGPVDRWVYLDKENRIREIAPHRSGQRHLGSLHLTAEQWQAIHRIGQINRCFERYRALPKEDQQTPATDGLIDNLLVAAYANGLTERVDMTAFVLHGLMSHVDFHRHPLMQNLLRQVGSSSYIGLTNRLTDKEWEVISTVEEIS</sequence>
<feature type="domain" description="DUF4123" evidence="1">
    <location>
        <begin position="61"/>
        <end position="148"/>
    </location>
</feature>
<comment type="caution">
    <text evidence="3">The sequence shown here is derived from an EMBL/GenBank/DDBJ whole genome shotgun (WGS) entry which is preliminary data.</text>
</comment>
<accession>A0A2S6G4X7</accession>
<dbReference type="AlphaFoldDB" id="A0A2S6G4X7"/>
<dbReference type="Proteomes" id="UP000239446">
    <property type="component" value="Unassembled WGS sequence"/>
</dbReference>
<gene>
    <name evidence="3" type="ORF">B0H24_10184</name>
    <name evidence="2" type="ORF">BY455_1194</name>
</gene>
<organism evidence="3 4">
    <name type="scientific">Marinobacter persicus</name>
    <dbReference type="NCBI Taxonomy" id="930118"/>
    <lineage>
        <taxon>Bacteria</taxon>
        <taxon>Pseudomonadati</taxon>
        <taxon>Pseudomonadota</taxon>
        <taxon>Gammaproteobacteria</taxon>
        <taxon>Pseudomonadales</taxon>
        <taxon>Marinobacteraceae</taxon>
        <taxon>Marinobacter</taxon>
    </lineage>
</organism>
<reference evidence="2 5" key="1">
    <citation type="submission" date="2018-02" db="EMBL/GenBank/DDBJ databases">
        <title>Deep subsurface shale carbon reservoir microbial communities from Ohio and West Virginia, USA.</title>
        <authorList>
            <person name="Wrighton K."/>
        </authorList>
    </citation>
    <scope>NUCLEOTIDE SEQUENCE [LARGE SCALE GENOMIC DNA]</scope>
    <source>
        <strain evidence="2 5">UTICA-S1B6</strain>
    </source>
</reference>
<evidence type="ECO:0000313" key="2">
    <source>
        <dbReference type="EMBL" id="PPK50833.1"/>
    </source>
</evidence>
<reference evidence="3 4" key="2">
    <citation type="submission" date="2018-02" db="EMBL/GenBank/DDBJ databases">
        <title>Subsurface microbial communities from deep shales in Ohio and West Virginia, USA.</title>
        <authorList>
            <person name="Wrighton K."/>
        </authorList>
    </citation>
    <scope>NUCLEOTIDE SEQUENCE [LARGE SCALE GENOMIC DNA]</scope>
    <source>
        <strain evidence="3 4">UTICA-S1B9</strain>
    </source>
</reference>
<evidence type="ECO:0000313" key="3">
    <source>
        <dbReference type="EMBL" id="PPK54147.1"/>
    </source>
</evidence>
<name>A0A2S6G4X7_9GAMM</name>